<accession>A0A3S5GXP5</accession>
<feature type="region of interest" description="Disordered" evidence="1">
    <location>
        <begin position="81"/>
        <end position="110"/>
    </location>
</feature>
<keyword evidence="2" id="KW-0732">Signal</keyword>
<organism evidence="3">
    <name type="scientific">Corallococcus coralloides</name>
    <name type="common">Myxococcus coralloides</name>
    <dbReference type="NCBI Taxonomy" id="184914"/>
    <lineage>
        <taxon>Bacteria</taxon>
        <taxon>Pseudomonadati</taxon>
        <taxon>Myxococcota</taxon>
        <taxon>Myxococcia</taxon>
        <taxon>Myxococcales</taxon>
        <taxon>Cystobacterineae</taxon>
        <taxon>Myxococcaceae</taxon>
        <taxon>Corallococcus</taxon>
    </lineage>
</organism>
<reference evidence="3" key="1">
    <citation type="journal article" date="2018" name="J. Ind. Microbiol. Biotechnol.">
        <title>Genome mining reveals uncommon alkylpyrones as type III PKS products from myxobacteria.</title>
        <authorList>
            <person name="Hug J.J."/>
            <person name="Panter F."/>
            <person name="Krug D."/>
            <person name="Muller R."/>
        </authorList>
    </citation>
    <scope>NUCLEOTIDE SEQUENCE</scope>
    <source>
        <strain evidence="3">MCy6431</strain>
    </source>
</reference>
<sequence length="179" mass="18884">MRIATRRFAATVPLALALLLAPGCDKGPEQLREAEAEYKALIDRKVPPKDAAWDAVIAALEAVPRDSKARPEAEQRLAAIRTLRGNNLPPRPLATPGATGPGTDEADRKRAACEALARKLGQAHDEKAREPVQQALAQCHAELTRLEAHGHPPGEQGHEHGGTPGATQGSGSGTDDAGR</sequence>
<feature type="compositionally biased region" description="Basic and acidic residues" evidence="1">
    <location>
        <begin position="142"/>
        <end position="161"/>
    </location>
</feature>
<evidence type="ECO:0008006" key="4">
    <source>
        <dbReference type="Google" id="ProtNLM"/>
    </source>
</evidence>
<feature type="chain" id="PRO_5018687352" description="Lipoprotein" evidence="2">
    <location>
        <begin position="18"/>
        <end position="179"/>
    </location>
</feature>
<name>A0A3S5GXP5_CORCK</name>
<evidence type="ECO:0000256" key="2">
    <source>
        <dbReference type="SAM" id="SignalP"/>
    </source>
</evidence>
<evidence type="ECO:0000313" key="3">
    <source>
        <dbReference type="EMBL" id="AYM53905.1"/>
    </source>
</evidence>
<protein>
    <recommendedName>
        <fullName evidence="4">Lipoprotein</fullName>
    </recommendedName>
</protein>
<proteinExistence type="predicted"/>
<feature type="compositionally biased region" description="Gly residues" evidence="1">
    <location>
        <begin position="162"/>
        <end position="172"/>
    </location>
</feature>
<feature type="signal peptide" evidence="2">
    <location>
        <begin position="1"/>
        <end position="17"/>
    </location>
</feature>
<dbReference type="AlphaFoldDB" id="A0A3S5GXP5"/>
<dbReference type="EMBL" id="MH908913">
    <property type="protein sequence ID" value="AYM53905.1"/>
    <property type="molecule type" value="Genomic_DNA"/>
</dbReference>
<evidence type="ECO:0000256" key="1">
    <source>
        <dbReference type="SAM" id="MobiDB-lite"/>
    </source>
</evidence>
<feature type="region of interest" description="Disordered" evidence="1">
    <location>
        <begin position="122"/>
        <end position="179"/>
    </location>
</feature>